<dbReference type="PANTHER" id="PTHR23511:SF34">
    <property type="entry name" value="SYNAPTIC VESICLE GLYCOPROTEIN 2"/>
    <property type="match status" value="1"/>
</dbReference>
<evidence type="ECO:0000313" key="8">
    <source>
        <dbReference type="EMBL" id="PWK33390.1"/>
    </source>
</evidence>
<accession>A0A316EPJ8</accession>
<dbReference type="RefSeq" id="WP_109584510.1">
    <property type="nucleotide sequence ID" value="NZ_CAJPUX010000004.1"/>
</dbReference>
<dbReference type="PROSITE" id="PS00216">
    <property type="entry name" value="SUGAR_TRANSPORT_1"/>
    <property type="match status" value="1"/>
</dbReference>
<evidence type="ECO:0000256" key="3">
    <source>
        <dbReference type="ARBA" id="ARBA00022448"/>
    </source>
</evidence>
<dbReference type="SUPFAM" id="SSF103473">
    <property type="entry name" value="MFS general substrate transporter"/>
    <property type="match status" value="1"/>
</dbReference>
<name>A0A316EPJ8_9BURK</name>
<dbReference type="PROSITE" id="PS50850">
    <property type="entry name" value="MFS"/>
    <property type="match status" value="1"/>
</dbReference>
<dbReference type="GO" id="GO:0022857">
    <property type="term" value="F:transmembrane transporter activity"/>
    <property type="evidence" value="ECO:0007669"/>
    <property type="project" value="InterPro"/>
</dbReference>
<organism evidence="8 9">
    <name type="scientific">Cupriavidus plantarum</name>
    <dbReference type="NCBI Taxonomy" id="942865"/>
    <lineage>
        <taxon>Bacteria</taxon>
        <taxon>Pseudomonadati</taxon>
        <taxon>Pseudomonadota</taxon>
        <taxon>Betaproteobacteria</taxon>
        <taxon>Burkholderiales</taxon>
        <taxon>Burkholderiaceae</taxon>
        <taxon>Cupriavidus</taxon>
    </lineage>
</organism>
<evidence type="ECO:0000256" key="4">
    <source>
        <dbReference type="ARBA" id="ARBA00022692"/>
    </source>
</evidence>
<dbReference type="Proteomes" id="UP000245754">
    <property type="component" value="Unassembled WGS sequence"/>
</dbReference>
<sequence>MDMSVGALRLETSIAARLERLPMTRYQRSLFGIIATAWFFDSMDLGLMTFVLGSIKAEFGLSATQTGLLASSSFLGMFLGAAVAGLLADRFGRKPVFQVSMIFWGVGSLMCGFAQDVTALMLYRVLLGFGMGMEFPIGLSMVSEIVPAKSRGKYVAILEGFWPIGFIAAGVLTYALLPVIGWRGIFIALSVPAIFVFVVRRIVPESPRWLEDVGRTREADAVMAGIEQRVERASGAPLPPVVAGYAARTNTNRKARFMELWTGPYARRTIMLWSVWFLALLGYYGLTTWLGALLQQAGYAVTKSVLYTVYISLAGIPGFIFSAWLLEKWGRKPTSALMLLGSALAAFAYGQAAVNKVPVEQLIAAGLCMQFFMFGMWSVLYAYTPELYPTRSRATGSGFASSVGRIGSLVGPYLVGVLLPMTGQGGVFTLGALSFALAAVVVLALGVETRGKALEEVSG</sequence>
<keyword evidence="4" id="KW-0812">Transmembrane</keyword>
<evidence type="ECO:0000256" key="6">
    <source>
        <dbReference type="ARBA" id="ARBA00023136"/>
    </source>
</evidence>
<dbReference type="GO" id="GO:0016020">
    <property type="term" value="C:membrane"/>
    <property type="evidence" value="ECO:0007669"/>
    <property type="project" value="UniProtKB-SubCell"/>
</dbReference>
<dbReference type="CDD" id="cd17316">
    <property type="entry name" value="MFS_SV2_like"/>
    <property type="match status" value="1"/>
</dbReference>
<feature type="domain" description="Major facilitator superfamily (MFS) profile" evidence="7">
    <location>
        <begin position="30"/>
        <end position="450"/>
    </location>
</feature>
<comment type="subcellular location">
    <subcellularLocation>
        <location evidence="1">Membrane</location>
        <topology evidence="1">Multi-pass membrane protein</topology>
    </subcellularLocation>
</comment>
<evidence type="ECO:0000313" key="9">
    <source>
        <dbReference type="Proteomes" id="UP000245754"/>
    </source>
</evidence>
<comment type="caution">
    <text evidence="8">The sequence shown here is derived from an EMBL/GenBank/DDBJ whole genome shotgun (WGS) entry which is preliminary data.</text>
</comment>
<protein>
    <submittedName>
        <fullName evidence="8">Putative MFS transporter</fullName>
    </submittedName>
</protein>
<evidence type="ECO:0000256" key="1">
    <source>
        <dbReference type="ARBA" id="ARBA00004141"/>
    </source>
</evidence>
<dbReference type="AlphaFoldDB" id="A0A316EPJ8"/>
<dbReference type="InterPro" id="IPR005829">
    <property type="entry name" value="Sugar_transporter_CS"/>
</dbReference>
<dbReference type="InterPro" id="IPR011701">
    <property type="entry name" value="MFS"/>
</dbReference>
<keyword evidence="3" id="KW-0813">Transport</keyword>
<evidence type="ECO:0000259" key="7">
    <source>
        <dbReference type="PROSITE" id="PS50850"/>
    </source>
</evidence>
<proteinExistence type="inferred from homology"/>
<dbReference type="Pfam" id="PF07690">
    <property type="entry name" value="MFS_1"/>
    <property type="match status" value="1"/>
</dbReference>
<dbReference type="PANTHER" id="PTHR23511">
    <property type="entry name" value="SYNAPTIC VESICLE GLYCOPROTEIN 2"/>
    <property type="match status" value="1"/>
</dbReference>
<dbReference type="GeneID" id="98342380"/>
<reference evidence="8 9" key="1">
    <citation type="submission" date="2018-05" db="EMBL/GenBank/DDBJ databases">
        <title>Genomic Encyclopedia of Type Strains, Phase IV (KMG-V): Genome sequencing to study the core and pangenomes of soil and plant-associated prokaryotes.</title>
        <authorList>
            <person name="Whitman W."/>
        </authorList>
    </citation>
    <scope>NUCLEOTIDE SEQUENCE [LARGE SCALE GENOMIC DNA]</scope>
    <source>
        <strain evidence="8 9">SLV-132</strain>
    </source>
</reference>
<evidence type="ECO:0000256" key="2">
    <source>
        <dbReference type="ARBA" id="ARBA00010992"/>
    </source>
</evidence>
<comment type="similarity">
    <text evidence="2">Belongs to the major facilitator superfamily. Sugar transporter (TC 2.A.1.1) family.</text>
</comment>
<dbReference type="InterPro" id="IPR036259">
    <property type="entry name" value="MFS_trans_sf"/>
</dbReference>
<evidence type="ECO:0000256" key="5">
    <source>
        <dbReference type="ARBA" id="ARBA00022989"/>
    </source>
</evidence>
<dbReference type="InterPro" id="IPR020846">
    <property type="entry name" value="MFS_dom"/>
</dbReference>
<dbReference type="EMBL" id="QGGT01000004">
    <property type="protein sequence ID" value="PWK33390.1"/>
    <property type="molecule type" value="Genomic_DNA"/>
</dbReference>
<dbReference type="Gene3D" id="1.20.1250.20">
    <property type="entry name" value="MFS general substrate transporter like domains"/>
    <property type="match status" value="1"/>
</dbReference>
<gene>
    <name evidence="8" type="ORF">C7419_10463</name>
</gene>
<keyword evidence="6" id="KW-0472">Membrane</keyword>
<keyword evidence="5" id="KW-1133">Transmembrane helix</keyword>
<keyword evidence="9" id="KW-1185">Reference proteome</keyword>